<dbReference type="PROSITE" id="PS50865">
    <property type="entry name" value="ZF_MYND_2"/>
    <property type="match status" value="1"/>
</dbReference>
<keyword evidence="9" id="KW-1185">Reference proteome</keyword>
<keyword evidence="2 4" id="KW-0863">Zinc-finger</keyword>
<dbReference type="PANTHER" id="PTHR12197">
    <property type="entry name" value="HISTONE-LYSINE N-METHYLTRANSFERASE SMYD"/>
    <property type="match status" value="1"/>
</dbReference>
<evidence type="ECO:0000256" key="5">
    <source>
        <dbReference type="SAM" id="MobiDB-lite"/>
    </source>
</evidence>
<evidence type="ECO:0000259" key="7">
    <source>
        <dbReference type="PROSITE" id="PS50865"/>
    </source>
</evidence>
<sequence>MSSENPLPSVQTKATPGPAPGGLGRGLFASTTVQTGEDVLHITSPFVAVLDTQRLGDTCAGCLGKRQLETGSSLKGCTGCQVVKYCDKTCQAKDWKSAHSLECPIFQNLKPRILPNNARAVLRMVLRCGRRKYTNQELDLFSQLRTHIKEIRDQSPAQWERISLSSKAVKAYSGTDMKEETISAFSAKLDLNSFNLTNALYDRIGLYLHPYAALINHSCNYNSVVGFDGDELIIKAVRPIQKGEQIFISYIDTTNPVKLRRTELHDRYFFTCHCANCEKELSAPDAHAQIHADAPALQAAEQNAYDLLTECASPSDLEPEDTVQRLESTIQSLHQTYSWPVTRQPLVSLRDELIASLLSAGKFNSAFVHAAARYLRVDPVVYESESHPIRHLHAWTLARLAIHLSGGMDVCDDRAALEKSELNFSLVIWAVLGRLVEKEGDSCTVPGFKRMVREAFGEVHREFVSGGLDPRSMEGDIRREWERLGRIVDTVLEKGC</sequence>
<evidence type="ECO:0000256" key="1">
    <source>
        <dbReference type="ARBA" id="ARBA00022723"/>
    </source>
</evidence>
<dbReference type="Proteomes" id="UP000326565">
    <property type="component" value="Unassembled WGS sequence"/>
</dbReference>
<evidence type="ECO:0000256" key="3">
    <source>
        <dbReference type="ARBA" id="ARBA00022833"/>
    </source>
</evidence>
<gene>
    <name evidence="8" type="ORF">BDV29DRAFT_175420</name>
</gene>
<dbReference type="GO" id="GO:0008270">
    <property type="term" value="F:zinc ion binding"/>
    <property type="evidence" value="ECO:0007669"/>
    <property type="project" value="UniProtKB-KW"/>
</dbReference>
<feature type="domain" description="SET" evidence="6">
    <location>
        <begin position="8"/>
        <end position="251"/>
    </location>
</feature>
<feature type="compositionally biased region" description="Polar residues" evidence="5">
    <location>
        <begin position="1"/>
        <end position="14"/>
    </location>
</feature>
<organism evidence="8 9">
    <name type="scientific">Aspergillus leporis</name>
    <dbReference type="NCBI Taxonomy" id="41062"/>
    <lineage>
        <taxon>Eukaryota</taxon>
        <taxon>Fungi</taxon>
        <taxon>Dikarya</taxon>
        <taxon>Ascomycota</taxon>
        <taxon>Pezizomycotina</taxon>
        <taxon>Eurotiomycetes</taxon>
        <taxon>Eurotiomycetidae</taxon>
        <taxon>Eurotiales</taxon>
        <taxon>Aspergillaceae</taxon>
        <taxon>Aspergillus</taxon>
        <taxon>Aspergillus subgen. Circumdati</taxon>
    </lineage>
</organism>
<dbReference type="PROSITE" id="PS50280">
    <property type="entry name" value="SET"/>
    <property type="match status" value="1"/>
</dbReference>
<dbReference type="Gene3D" id="6.10.140.2220">
    <property type="match status" value="1"/>
</dbReference>
<evidence type="ECO:0000256" key="2">
    <source>
        <dbReference type="ARBA" id="ARBA00022771"/>
    </source>
</evidence>
<dbReference type="InterPro" id="IPR002893">
    <property type="entry name" value="Znf_MYND"/>
</dbReference>
<protein>
    <submittedName>
        <fullName evidence="8">Uncharacterized protein</fullName>
    </submittedName>
</protein>
<dbReference type="OrthoDB" id="5945798at2759"/>
<dbReference type="Gene3D" id="1.10.220.160">
    <property type="match status" value="1"/>
</dbReference>
<dbReference type="PROSITE" id="PS01360">
    <property type="entry name" value="ZF_MYND_1"/>
    <property type="match status" value="1"/>
</dbReference>
<dbReference type="PANTHER" id="PTHR12197:SF251">
    <property type="entry name" value="EG:BACR7C10.4 PROTEIN"/>
    <property type="match status" value="1"/>
</dbReference>
<dbReference type="EMBL" id="ML732226">
    <property type="protein sequence ID" value="KAB8073458.1"/>
    <property type="molecule type" value="Genomic_DNA"/>
</dbReference>
<proteinExistence type="predicted"/>
<feature type="domain" description="MYND-type" evidence="7">
    <location>
        <begin position="59"/>
        <end position="103"/>
    </location>
</feature>
<keyword evidence="3" id="KW-0862">Zinc</keyword>
<dbReference type="InterPro" id="IPR050869">
    <property type="entry name" value="H3K4_H4K5_MeTrfase"/>
</dbReference>
<feature type="region of interest" description="Disordered" evidence="5">
    <location>
        <begin position="1"/>
        <end position="24"/>
    </location>
</feature>
<dbReference type="InterPro" id="IPR001214">
    <property type="entry name" value="SET_dom"/>
</dbReference>
<name>A0A5N5WY15_9EURO</name>
<accession>A0A5N5WY15</accession>
<dbReference type="InterPro" id="IPR046341">
    <property type="entry name" value="SET_dom_sf"/>
</dbReference>
<dbReference type="Gene3D" id="2.170.270.10">
    <property type="entry name" value="SET domain"/>
    <property type="match status" value="1"/>
</dbReference>
<evidence type="ECO:0000256" key="4">
    <source>
        <dbReference type="PROSITE-ProRule" id="PRU00134"/>
    </source>
</evidence>
<dbReference type="GO" id="GO:0005634">
    <property type="term" value="C:nucleus"/>
    <property type="evidence" value="ECO:0007669"/>
    <property type="project" value="TreeGrafter"/>
</dbReference>
<dbReference type="SUPFAM" id="SSF82199">
    <property type="entry name" value="SET domain"/>
    <property type="match status" value="1"/>
</dbReference>
<dbReference type="AlphaFoldDB" id="A0A5N5WY15"/>
<dbReference type="Pfam" id="PF01753">
    <property type="entry name" value="zf-MYND"/>
    <property type="match status" value="1"/>
</dbReference>
<dbReference type="Pfam" id="PF00856">
    <property type="entry name" value="SET"/>
    <property type="match status" value="1"/>
</dbReference>
<evidence type="ECO:0000259" key="6">
    <source>
        <dbReference type="PROSITE" id="PS50280"/>
    </source>
</evidence>
<reference evidence="8 9" key="1">
    <citation type="submission" date="2019-04" db="EMBL/GenBank/DDBJ databases">
        <title>Friends and foes A comparative genomics study of 23 Aspergillus species from section Flavi.</title>
        <authorList>
            <consortium name="DOE Joint Genome Institute"/>
            <person name="Kjaerbolling I."/>
            <person name="Vesth T."/>
            <person name="Frisvad J.C."/>
            <person name="Nybo J.L."/>
            <person name="Theobald S."/>
            <person name="Kildgaard S."/>
            <person name="Isbrandt T."/>
            <person name="Kuo A."/>
            <person name="Sato A."/>
            <person name="Lyhne E.K."/>
            <person name="Kogle M.E."/>
            <person name="Wiebenga A."/>
            <person name="Kun R.S."/>
            <person name="Lubbers R.J."/>
            <person name="Makela M.R."/>
            <person name="Barry K."/>
            <person name="Chovatia M."/>
            <person name="Clum A."/>
            <person name="Daum C."/>
            <person name="Haridas S."/>
            <person name="He G."/>
            <person name="LaButti K."/>
            <person name="Lipzen A."/>
            <person name="Mondo S."/>
            <person name="Riley R."/>
            <person name="Salamov A."/>
            <person name="Simmons B.A."/>
            <person name="Magnuson J.K."/>
            <person name="Henrissat B."/>
            <person name="Mortensen U.H."/>
            <person name="Larsen T.O."/>
            <person name="Devries R.P."/>
            <person name="Grigoriev I.V."/>
            <person name="Machida M."/>
            <person name="Baker S.E."/>
            <person name="Andersen M.R."/>
        </authorList>
    </citation>
    <scope>NUCLEOTIDE SEQUENCE [LARGE SCALE GENOMIC DNA]</scope>
    <source>
        <strain evidence="8 9">CBS 151.66</strain>
    </source>
</reference>
<evidence type="ECO:0000313" key="8">
    <source>
        <dbReference type="EMBL" id="KAB8073458.1"/>
    </source>
</evidence>
<evidence type="ECO:0000313" key="9">
    <source>
        <dbReference type="Proteomes" id="UP000326565"/>
    </source>
</evidence>
<keyword evidence="1" id="KW-0479">Metal-binding</keyword>